<dbReference type="EMBL" id="QGNW01000878">
    <property type="protein sequence ID" value="RVW59749.1"/>
    <property type="molecule type" value="Genomic_DNA"/>
</dbReference>
<dbReference type="Proteomes" id="UP000288805">
    <property type="component" value="Unassembled WGS sequence"/>
</dbReference>
<proteinExistence type="predicted"/>
<evidence type="ECO:0000313" key="1">
    <source>
        <dbReference type="EMBL" id="RVW59749.1"/>
    </source>
</evidence>
<evidence type="ECO:0000313" key="2">
    <source>
        <dbReference type="Proteomes" id="UP000288805"/>
    </source>
</evidence>
<dbReference type="Pfam" id="PF02458">
    <property type="entry name" value="Transferase"/>
    <property type="match status" value="2"/>
</dbReference>
<organism evidence="1 2">
    <name type="scientific">Vitis vinifera</name>
    <name type="common">Grape</name>
    <dbReference type="NCBI Taxonomy" id="29760"/>
    <lineage>
        <taxon>Eukaryota</taxon>
        <taxon>Viridiplantae</taxon>
        <taxon>Streptophyta</taxon>
        <taxon>Embryophyta</taxon>
        <taxon>Tracheophyta</taxon>
        <taxon>Spermatophyta</taxon>
        <taxon>Magnoliopsida</taxon>
        <taxon>eudicotyledons</taxon>
        <taxon>Gunneridae</taxon>
        <taxon>Pentapetalae</taxon>
        <taxon>rosids</taxon>
        <taxon>Vitales</taxon>
        <taxon>Vitaceae</taxon>
        <taxon>Viteae</taxon>
        <taxon>Vitis</taxon>
    </lineage>
</organism>
<protein>
    <recommendedName>
        <fullName evidence="3">Shikimate O-hydroxycinnamoyltransferase</fullName>
    </recommendedName>
</protein>
<dbReference type="AlphaFoldDB" id="A0A438FIE2"/>
<comment type="caution">
    <text evidence="1">The sequence shown here is derived from an EMBL/GenBank/DDBJ whole genome shotgun (WGS) entry which is preliminary data.</text>
</comment>
<gene>
    <name evidence="1" type="ORF">CK203_096379</name>
</gene>
<dbReference type="Gene3D" id="3.30.559.10">
    <property type="entry name" value="Chloramphenicol acetyltransferase-like domain"/>
    <property type="match status" value="1"/>
</dbReference>
<accession>A0A438FIE2</accession>
<name>A0A438FIE2_VITVI</name>
<reference evidence="1 2" key="1">
    <citation type="journal article" date="2018" name="PLoS Genet.">
        <title>Population sequencing reveals clonal diversity and ancestral inbreeding in the grapevine cultivar Chardonnay.</title>
        <authorList>
            <person name="Roach M.J."/>
            <person name="Johnson D.L."/>
            <person name="Bohlmann J."/>
            <person name="van Vuuren H.J."/>
            <person name="Jones S.J."/>
            <person name="Pretorius I.S."/>
            <person name="Schmidt S.A."/>
            <person name="Borneman A.R."/>
        </authorList>
    </citation>
    <scope>NUCLEOTIDE SEQUENCE [LARGE SCALE GENOMIC DNA]</scope>
    <source>
        <strain evidence="2">cv. Chardonnay</strain>
        <tissue evidence="1">Leaf</tissue>
    </source>
</reference>
<dbReference type="InterPro" id="IPR023213">
    <property type="entry name" value="CAT-like_dom_sf"/>
</dbReference>
<sequence>MVAASAVMENDNKMICKMGIVVDGRRRLSSGDEDKSAVMASYFGNVLSIPFGEKMIDELKEKPLSWVADAVHEYLEGAVTKEHFLASSTGAEIRSVKGGFGWGRPALGSFHFPWGGEAGYVMPMPSPARDGDWVVYMHLLKGQIEFIETEAAHVFRPVTSEYLNLIN</sequence>
<evidence type="ECO:0008006" key="3">
    <source>
        <dbReference type="Google" id="ProtNLM"/>
    </source>
</evidence>